<protein>
    <submittedName>
        <fullName evidence="1">Uncharacterized protein</fullName>
    </submittedName>
</protein>
<organism evidence="1 2">
    <name type="scientific">Trichinella nelsoni</name>
    <dbReference type="NCBI Taxonomy" id="6336"/>
    <lineage>
        <taxon>Eukaryota</taxon>
        <taxon>Metazoa</taxon>
        <taxon>Ecdysozoa</taxon>
        <taxon>Nematoda</taxon>
        <taxon>Enoplea</taxon>
        <taxon>Dorylaimia</taxon>
        <taxon>Trichinellida</taxon>
        <taxon>Trichinellidae</taxon>
        <taxon>Trichinella</taxon>
    </lineage>
</organism>
<evidence type="ECO:0000313" key="1">
    <source>
        <dbReference type="EMBL" id="KRX24434.1"/>
    </source>
</evidence>
<accession>A0A0V0SCH8</accession>
<keyword evidence="2" id="KW-1185">Reference proteome</keyword>
<dbReference type="EMBL" id="JYDL01000017">
    <property type="protein sequence ID" value="KRX24434.1"/>
    <property type="molecule type" value="Genomic_DNA"/>
</dbReference>
<dbReference type="Proteomes" id="UP000054630">
    <property type="component" value="Unassembled WGS sequence"/>
</dbReference>
<dbReference type="AlphaFoldDB" id="A0A0V0SCH8"/>
<reference evidence="1 2" key="1">
    <citation type="submission" date="2015-01" db="EMBL/GenBank/DDBJ databases">
        <title>Evolution of Trichinella species and genotypes.</title>
        <authorList>
            <person name="Korhonen P.K."/>
            <person name="Edoardo P."/>
            <person name="Giuseppe L.R."/>
            <person name="Gasser R.B."/>
        </authorList>
    </citation>
    <scope>NUCLEOTIDE SEQUENCE [LARGE SCALE GENOMIC DNA]</scope>
    <source>
        <strain evidence="1">ISS37</strain>
    </source>
</reference>
<gene>
    <name evidence="1" type="ORF">T07_9575</name>
</gene>
<name>A0A0V0SCH8_9BILA</name>
<proteinExistence type="predicted"/>
<sequence length="63" mass="7285">MTSNLKPNRNNFPPKHFRGTKFSKQQLTLKLQIRSQLSLQKIESIDGLLLFTDDTHEPTMITS</sequence>
<comment type="caution">
    <text evidence="1">The sequence shown here is derived from an EMBL/GenBank/DDBJ whole genome shotgun (WGS) entry which is preliminary data.</text>
</comment>
<evidence type="ECO:0000313" key="2">
    <source>
        <dbReference type="Proteomes" id="UP000054630"/>
    </source>
</evidence>